<comment type="caution">
    <text evidence="3">The sequence shown here is derived from an EMBL/GenBank/DDBJ whole genome shotgun (WGS) entry which is preliminary data.</text>
</comment>
<evidence type="ECO:0000259" key="2">
    <source>
        <dbReference type="Pfam" id="PF13338"/>
    </source>
</evidence>
<dbReference type="Pfam" id="PF13338">
    <property type="entry name" value="AbiEi_4"/>
    <property type="match status" value="1"/>
</dbReference>
<dbReference type="RefSeq" id="WP_319953287.1">
    <property type="nucleotide sequence ID" value="NZ_JAXAVX010000002.1"/>
</dbReference>
<name>A0ABU4VH40_9ACTN</name>
<proteinExistence type="predicted"/>
<reference evidence="3 4" key="1">
    <citation type="submission" date="2023-11" db="EMBL/GenBank/DDBJ databases">
        <authorList>
            <person name="Xu M."/>
            <person name="Jiang T."/>
        </authorList>
    </citation>
    <scope>NUCLEOTIDE SEQUENCE [LARGE SCALE GENOMIC DNA]</scope>
    <source>
        <strain evidence="3 4">SD</strain>
    </source>
</reference>
<dbReference type="Proteomes" id="UP001277761">
    <property type="component" value="Unassembled WGS sequence"/>
</dbReference>
<keyword evidence="4" id="KW-1185">Reference proteome</keyword>
<accession>A0ABU4VH40</accession>
<feature type="region of interest" description="Disordered" evidence="1">
    <location>
        <begin position="1"/>
        <end position="32"/>
    </location>
</feature>
<protein>
    <submittedName>
        <fullName evidence="3">Type IV toxin-antitoxin system AbiEi family antitoxin domain-containing protein</fullName>
    </submittedName>
</protein>
<evidence type="ECO:0000313" key="3">
    <source>
        <dbReference type="EMBL" id="MDX8151134.1"/>
    </source>
</evidence>
<sequence>MAILRRSRRPGVPAATLPGMAHDEPDPLRAPPALRGDHGLAWLAARQAGVASTAQAAACGLGRGAVTRRVARGSLHRVDRGVVAVGHAGLGYEGRAMAAVLARAPGAAIGLRSAWRMLGIVPPGIVVPDVIDVVVAGRNPGRGGGTVRLHRTARWLPGDVRRIGPVPVTSPARTVLDAALVEPDDVLERLVAQALRRRLTTVEQLRARALAEPGRRGTGRLLGVLADGPAFDRSVAERLTLELVRRARLAEPRLNQRIGPWEVDLLWRRERVVGEFDSYRFHQDRHAFRKDRRKLAALQLEGYRVVTVIWEDLHDHREALAALLARFVAPR</sequence>
<dbReference type="Gene3D" id="3.40.960.10">
    <property type="entry name" value="VSR Endonuclease"/>
    <property type="match status" value="1"/>
</dbReference>
<evidence type="ECO:0000256" key="1">
    <source>
        <dbReference type="SAM" id="MobiDB-lite"/>
    </source>
</evidence>
<dbReference type="EMBL" id="JAXAVX010000002">
    <property type="protein sequence ID" value="MDX8151134.1"/>
    <property type="molecule type" value="Genomic_DNA"/>
</dbReference>
<evidence type="ECO:0000313" key="4">
    <source>
        <dbReference type="Proteomes" id="UP001277761"/>
    </source>
</evidence>
<gene>
    <name evidence="3" type="ORF">SK069_05990</name>
</gene>
<feature type="domain" description="AbiEi antitoxin N-terminal" evidence="2">
    <location>
        <begin position="43"/>
        <end position="85"/>
    </location>
</feature>
<dbReference type="InterPro" id="IPR025159">
    <property type="entry name" value="AbiEi_N"/>
</dbReference>
<organism evidence="3 4">
    <name type="scientific">Patulibacter brassicae</name>
    <dbReference type="NCBI Taxonomy" id="1705717"/>
    <lineage>
        <taxon>Bacteria</taxon>
        <taxon>Bacillati</taxon>
        <taxon>Actinomycetota</taxon>
        <taxon>Thermoleophilia</taxon>
        <taxon>Solirubrobacterales</taxon>
        <taxon>Patulibacteraceae</taxon>
        <taxon>Patulibacter</taxon>
    </lineage>
</organism>